<dbReference type="OrthoDB" id="9805828at2"/>
<evidence type="ECO:0000256" key="4">
    <source>
        <dbReference type="PROSITE-ProRule" id="PRU00433"/>
    </source>
</evidence>
<dbReference type="GO" id="GO:0046872">
    <property type="term" value="F:metal ion binding"/>
    <property type="evidence" value="ECO:0007669"/>
    <property type="project" value="UniProtKB-KW"/>
</dbReference>
<dbReference type="InterPro" id="IPR036909">
    <property type="entry name" value="Cyt_c-like_dom_sf"/>
</dbReference>
<feature type="chain" id="PRO_5026801207" evidence="5">
    <location>
        <begin position="21"/>
        <end position="149"/>
    </location>
</feature>
<evidence type="ECO:0000313" key="8">
    <source>
        <dbReference type="Proteomes" id="UP000436822"/>
    </source>
</evidence>
<feature type="domain" description="Cytochrome c" evidence="6">
    <location>
        <begin position="26"/>
        <end position="144"/>
    </location>
</feature>
<dbReference type="GO" id="GO:0020037">
    <property type="term" value="F:heme binding"/>
    <property type="evidence" value="ECO:0007669"/>
    <property type="project" value="InterPro"/>
</dbReference>
<protein>
    <submittedName>
        <fullName evidence="7">Cytochrome c2</fullName>
    </submittedName>
</protein>
<feature type="signal peptide" evidence="5">
    <location>
        <begin position="1"/>
        <end position="20"/>
    </location>
</feature>
<keyword evidence="5" id="KW-0732">Signal</keyword>
<evidence type="ECO:0000256" key="2">
    <source>
        <dbReference type="ARBA" id="ARBA00022723"/>
    </source>
</evidence>
<keyword evidence="2 4" id="KW-0479">Metal-binding</keyword>
<sequence length="149" mass="16183">MKFPAIAVAATALFAAPAFADGHATGDAAEGENVFKKCRSCHMIVADDGTEIQKGGRTGPNLYGIYQRVPGSVEDYRYGDSLASISEEGLMPDGWVEEEFVVYVADPKAWLETKVEGNARSKMSYKLRDEQEAKDIWAYLVSVGPAPES</sequence>
<dbReference type="AlphaFoldDB" id="A0A6N6JES6"/>
<comment type="caution">
    <text evidence="7">The sequence shown here is derived from an EMBL/GenBank/DDBJ whole genome shotgun (WGS) entry which is preliminary data.</text>
</comment>
<proteinExistence type="predicted"/>
<dbReference type="SUPFAM" id="SSF46626">
    <property type="entry name" value="Cytochrome c"/>
    <property type="match status" value="1"/>
</dbReference>
<dbReference type="PROSITE" id="PS51007">
    <property type="entry name" value="CYTC"/>
    <property type="match status" value="1"/>
</dbReference>
<dbReference type="RefSeq" id="WP_159805988.1">
    <property type="nucleotide sequence ID" value="NZ_BLJE01000002.1"/>
</dbReference>
<evidence type="ECO:0000256" key="1">
    <source>
        <dbReference type="ARBA" id="ARBA00022617"/>
    </source>
</evidence>
<evidence type="ECO:0000256" key="5">
    <source>
        <dbReference type="SAM" id="SignalP"/>
    </source>
</evidence>
<dbReference type="InterPro" id="IPR009056">
    <property type="entry name" value="Cyt_c-like_dom"/>
</dbReference>
<evidence type="ECO:0000313" key="7">
    <source>
        <dbReference type="EMBL" id="GFE64645.1"/>
    </source>
</evidence>
<organism evidence="7 8">
    <name type="scientific">Litoreibacter roseus</name>
    <dbReference type="NCBI Taxonomy" id="2601869"/>
    <lineage>
        <taxon>Bacteria</taxon>
        <taxon>Pseudomonadati</taxon>
        <taxon>Pseudomonadota</taxon>
        <taxon>Alphaproteobacteria</taxon>
        <taxon>Rhodobacterales</taxon>
        <taxon>Roseobacteraceae</taxon>
        <taxon>Litoreibacter</taxon>
    </lineage>
</organism>
<gene>
    <name evidence="7" type="primary">cycA</name>
    <name evidence="7" type="ORF">KIN_17190</name>
</gene>
<dbReference type="EMBL" id="BLJE01000002">
    <property type="protein sequence ID" value="GFE64645.1"/>
    <property type="molecule type" value="Genomic_DNA"/>
</dbReference>
<dbReference type="GO" id="GO:0009055">
    <property type="term" value="F:electron transfer activity"/>
    <property type="evidence" value="ECO:0007669"/>
    <property type="project" value="InterPro"/>
</dbReference>
<dbReference type="Proteomes" id="UP000436822">
    <property type="component" value="Unassembled WGS sequence"/>
</dbReference>
<keyword evidence="1 4" id="KW-0349">Heme</keyword>
<name>A0A6N6JES6_9RHOB</name>
<evidence type="ECO:0000256" key="3">
    <source>
        <dbReference type="ARBA" id="ARBA00023004"/>
    </source>
</evidence>
<keyword evidence="8" id="KW-1185">Reference proteome</keyword>
<reference evidence="7 8" key="1">
    <citation type="submission" date="2019-12" db="EMBL/GenBank/DDBJ databases">
        <title>Litoreibacter badius sp. nov., a novel bacteriochlorophyll a-containing bacterium in the genus Litoreibacter.</title>
        <authorList>
            <person name="Kanamuro M."/>
            <person name="Takabe Y."/>
            <person name="Mori K."/>
            <person name="Takaichi S."/>
            <person name="Hanada S."/>
        </authorList>
    </citation>
    <scope>NUCLEOTIDE SEQUENCE [LARGE SCALE GENOMIC DNA]</scope>
    <source>
        <strain evidence="7 8">K6</strain>
    </source>
</reference>
<accession>A0A6N6JES6</accession>
<evidence type="ECO:0000259" key="6">
    <source>
        <dbReference type="PROSITE" id="PS51007"/>
    </source>
</evidence>
<keyword evidence="3 4" id="KW-0408">Iron</keyword>
<dbReference type="Gene3D" id="1.10.760.10">
    <property type="entry name" value="Cytochrome c-like domain"/>
    <property type="match status" value="1"/>
</dbReference>